<evidence type="ECO:0000256" key="1">
    <source>
        <dbReference type="SAM" id="Phobius"/>
    </source>
</evidence>
<dbReference type="VEuPathDB" id="FungiDB:FUN_003004"/>
<keyword evidence="3" id="KW-1185">Reference proteome</keyword>
<dbReference type="AlphaFoldDB" id="A0A2I1H120"/>
<dbReference type="EMBL" id="LLXI01001221">
    <property type="protein sequence ID" value="PKY52531.1"/>
    <property type="molecule type" value="Genomic_DNA"/>
</dbReference>
<name>A0A2I1H120_9GLOM</name>
<reference evidence="2 3" key="1">
    <citation type="submission" date="2015-10" db="EMBL/GenBank/DDBJ databases">
        <title>Genome analyses suggest a sexual origin of heterokaryosis in a supposedly ancient asexual fungus.</title>
        <authorList>
            <person name="Ropars J."/>
            <person name="Sedzielewska K."/>
            <person name="Noel J."/>
            <person name="Charron P."/>
            <person name="Farinelli L."/>
            <person name="Marton T."/>
            <person name="Kruger M."/>
            <person name="Pelin A."/>
            <person name="Brachmann A."/>
            <person name="Corradi N."/>
        </authorList>
    </citation>
    <scope>NUCLEOTIDE SEQUENCE [LARGE SCALE GENOMIC DNA]</scope>
    <source>
        <strain evidence="2 3">A4</strain>
    </source>
</reference>
<evidence type="ECO:0000313" key="2">
    <source>
        <dbReference type="EMBL" id="PKY52531.1"/>
    </source>
</evidence>
<feature type="transmembrane region" description="Helical" evidence="1">
    <location>
        <begin position="12"/>
        <end position="36"/>
    </location>
</feature>
<sequence length="345" mass="39980">MVLLEHRRSTEPYSFIIFKKLCSFSLITILIFYTYYQFSQFFKSVSEPNLIISKVPIPKRTNITMQICGPIVNCTYNAYEGQQGECRIANEVPIDFIQSNDPRCPRYSFNYQEELKITIIPNITESYLDGLIPNVTESFLDGLEIDKYYPSDRILYKKSVSLHLMSEQTNIIYWSPTIVKRIFSKYAYGLAGGKRVEYVSFNAHTSITTLNTPNITTLVLRSTSMDIHHQEETFYDLVTIISSIGGFFSSLSGIFVFLFGASKLAPWGFLQIHVFSCLCTKYQRKFVRKLKNNYEPIPFVSGRTKNFTLEERVQSIENMLQEYYLDTDFLNILLENNGKVDKIKN</sequence>
<gene>
    <name evidence="2" type="ORF">RhiirA4_470211</name>
</gene>
<keyword evidence="1" id="KW-0472">Membrane</keyword>
<dbReference type="VEuPathDB" id="FungiDB:RhiirA1_468419"/>
<keyword evidence="1" id="KW-0812">Transmembrane</keyword>
<dbReference type="OrthoDB" id="2368310at2759"/>
<dbReference type="Proteomes" id="UP000234323">
    <property type="component" value="Unassembled WGS sequence"/>
</dbReference>
<proteinExistence type="predicted"/>
<feature type="transmembrane region" description="Helical" evidence="1">
    <location>
        <begin position="234"/>
        <end position="258"/>
    </location>
</feature>
<accession>A0A2I1H120</accession>
<dbReference type="VEuPathDB" id="FungiDB:RhiirFUN_023920"/>
<keyword evidence="1" id="KW-1133">Transmembrane helix</keyword>
<protein>
    <submittedName>
        <fullName evidence="2">Uncharacterized protein</fullName>
    </submittedName>
</protein>
<organism evidence="2 3">
    <name type="scientific">Rhizophagus irregularis</name>
    <dbReference type="NCBI Taxonomy" id="588596"/>
    <lineage>
        <taxon>Eukaryota</taxon>
        <taxon>Fungi</taxon>
        <taxon>Fungi incertae sedis</taxon>
        <taxon>Mucoromycota</taxon>
        <taxon>Glomeromycotina</taxon>
        <taxon>Glomeromycetes</taxon>
        <taxon>Glomerales</taxon>
        <taxon>Glomeraceae</taxon>
        <taxon>Rhizophagus</taxon>
    </lineage>
</organism>
<evidence type="ECO:0000313" key="3">
    <source>
        <dbReference type="Proteomes" id="UP000234323"/>
    </source>
</evidence>
<comment type="caution">
    <text evidence="2">The sequence shown here is derived from an EMBL/GenBank/DDBJ whole genome shotgun (WGS) entry which is preliminary data.</text>
</comment>